<accession>A0A0M3KI49</accession>
<organism evidence="4">
    <name type="scientific">Anisakis simplex</name>
    <name type="common">Herring worm</name>
    <dbReference type="NCBI Taxonomy" id="6269"/>
    <lineage>
        <taxon>Eukaryota</taxon>
        <taxon>Metazoa</taxon>
        <taxon>Ecdysozoa</taxon>
        <taxon>Nematoda</taxon>
        <taxon>Chromadorea</taxon>
        <taxon>Rhabditida</taxon>
        <taxon>Spirurina</taxon>
        <taxon>Ascaridomorpha</taxon>
        <taxon>Ascaridoidea</taxon>
        <taxon>Anisakidae</taxon>
        <taxon>Anisakis</taxon>
        <taxon>Anisakis simplex complex</taxon>
    </lineage>
</organism>
<reference evidence="4" key="1">
    <citation type="submission" date="2017-02" db="UniProtKB">
        <authorList>
            <consortium name="WormBaseParasite"/>
        </authorList>
    </citation>
    <scope>IDENTIFICATION</scope>
</reference>
<evidence type="ECO:0000313" key="4">
    <source>
        <dbReference type="WBParaSite" id="ASIM_0002066801-mRNA-1"/>
    </source>
</evidence>
<proteinExistence type="predicted"/>
<name>A0A0M3KI49_ANISI</name>
<keyword evidence="3" id="KW-1185">Reference proteome</keyword>
<reference evidence="2 3" key="2">
    <citation type="submission" date="2018-11" db="EMBL/GenBank/DDBJ databases">
        <authorList>
            <consortium name="Pathogen Informatics"/>
        </authorList>
    </citation>
    <scope>NUCLEOTIDE SEQUENCE [LARGE SCALE GENOMIC DNA]</scope>
</reference>
<gene>
    <name evidence="2" type="ORF">ASIM_LOCUS20047</name>
</gene>
<evidence type="ECO:0000256" key="1">
    <source>
        <dbReference type="SAM" id="MobiDB-lite"/>
    </source>
</evidence>
<dbReference type="AlphaFoldDB" id="A0A0M3KI49"/>
<sequence>MSAADGPSPSSDGHKSAADGLHVKTHRRVSSVFLPPQPPIIERTANAVSNSLTPLSNKLGLRSIILAKY</sequence>
<evidence type="ECO:0000313" key="2">
    <source>
        <dbReference type="EMBL" id="VDK73941.1"/>
    </source>
</evidence>
<dbReference type="WBParaSite" id="ASIM_0002066801-mRNA-1">
    <property type="protein sequence ID" value="ASIM_0002066801-mRNA-1"/>
    <property type="gene ID" value="ASIM_0002066801"/>
</dbReference>
<dbReference type="EMBL" id="UYRR01038570">
    <property type="protein sequence ID" value="VDK73941.1"/>
    <property type="molecule type" value="Genomic_DNA"/>
</dbReference>
<protein>
    <submittedName>
        <fullName evidence="2 4">Uncharacterized protein</fullName>
    </submittedName>
</protein>
<feature type="region of interest" description="Disordered" evidence="1">
    <location>
        <begin position="1"/>
        <end position="22"/>
    </location>
</feature>
<dbReference type="Proteomes" id="UP000267096">
    <property type="component" value="Unassembled WGS sequence"/>
</dbReference>
<evidence type="ECO:0000313" key="3">
    <source>
        <dbReference type="Proteomes" id="UP000267096"/>
    </source>
</evidence>